<comment type="caution">
    <text evidence="6">The sequence shown here is derived from an EMBL/GenBank/DDBJ whole genome shotgun (WGS) entry which is preliminary data.</text>
</comment>
<dbReference type="Gene3D" id="3.40.462.20">
    <property type="match status" value="1"/>
</dbReference>
<sequence length="494" mass="56415">MISYLYNIFLFIVTIYASQFPLPISKCPEEDSLRNCLDQYQFKGPVYFRDNFSAYNKDIEFEFSWLVIYFPIAFIHPLDEFDVQSAIQCAAELNIPTVARSGGHSYEGYSLGGKDCSLVISLVNFNNITIDTISQTAVIGTGISLQPLYYKVQEHMFAFPGGTCPNVGVGGLMMGGGMGFLSHRFGMSSDNILDAQIVLANGTVVYSAKKYPELLWAIRGAGNAGYGIITALTLRIYPIPKIVTRLSIEYDFDQTPLLFSVLDQLGPNFHQNLTTYILINSDSGPSTNIDCIYLGSADELRHHVDVQEFIKLSKPKNVTYIENDLYHIEVTGELLAHGYFKSLTFFFDQKGIPYEGIKYLMKFMKSFKCVVHSETLLIAGGKINEIRRNETAFVHRGFKYHIAMFAHFPDAHSEETEECFQELENFSQHVLQNYASYECYQNLVDRQLDNWQCRYYVENFERLVEIKQKYDPYNLFRWNQSIPTTTNISCNVLD</sequence>
<gene>
    <name evidence="6" type="ORF">F8M41_012687</name>
</gene>
<name>A0A8H4A0W8_GIGMA</name>
<keyword evidence="7" id="KW-1185">Reference proteome</keyword>
<feature type="signal peptide" evidence="4">
    <location>
        <begin position="1"/>
        <end position="17"/>
    </location>
</feature>
<evidence type="ECO:0000256" key="4">
    <source>
        <dbReference type="SAM" id="SignalP"/>
    </source>
</evidence>
<dbReference type="PROSITE" id="PS51387">
    <property type="entry name" value="FAD_PCMH"/>
    <property type="match status" value="1"/>
</dbReference>
<evidence type="ECO:0000256" key="3">
    <source>
        <dbReference type="ARBA" id="ARBA00023180"/>
    </source>
</evidence>
<dbReference type="InterPro" id="IPR036318">
    <property type="entry name" value="FAD-bd_PCMH-like_sf"/>
</dbReference>
<dbReference type="GO" id="GO:0071949">
    <property type="term" value="F:FAD binding"/>
    <property type="evidence" value="ECO:0007669"/>
    <property type="project" value="InterPro"/>
</dbReference>
<reference evidence="6 7" key="1">
    <citation type="journal article" date="2019" name="Environ. Microbiol.">
        <title>At the nexus of three kingdoms: the genome of the mycorrhizal fungus Gigaspora margarita provides insights into plant, endobacterial and fungal interactions.</title>
        <authorList>
            <person name="Venice F."/>
            <person name="Ghignone S."/>
            <person name="Salvioli di Fossalunga A."/>
            <person name="Amselem J."/>
            <person name="Novero M."/>
            <person name="Xianan X."/>
            <person name="Sedzielewska Toro K."/>
            <person name="Morin E."/>
            <person name="Lipzen A."/>
            <person name="Grigoriev I.V."/>
            <person name="Henrissat B."/>
            <person name="Martin F.M."/>
            <person name="Bonfante P."/>
        </authorList>
    </citation>
    <scope>NUCLEOTIDE SEQUENCE [LARGE SCALE GENOMIC DNA]</scope>
    <source>
        <strain evidence="6 7">BEG34</strain>
    </source>
</reference>
<dbReference type="InterPro" id="IPR016166">
    <property type="entry name" value="FAD-bd_PCMH"/>
</dbReference>
<dbReference type="EMBL" id="WTPW01002577">
    <property type="protein sequence ID" value="KAF0376688.1"/>
    <property type="molecule type" value="Genomic_DNA"/>
</dbReference>
<dbReference type="Pfam" id="PF08031">
    <property type="entry name" value="BBE"/>
    <property type="match status" value="1"/>
</dbReference>
<dbReference type="OrthoDB" id="415825at2759"/>
<organism evidence="6 7">
    <name type="scientific">Gigaspora margarita</name>
    <dbReference type="NCBI Taxonomy" id="4874"/>
    <lineage>
        <taxon>Eukaryota</taxon>
        <taxon>Fungi</taxon>
        <taxon>Fungi incertae sedis</taxon>
        <taxon>Mucoromycota</taxon>
        <taxon>Glomeromycotina</taxon>
        <taxon>Glomeromycetes</taxon>
        <taxon>Diversisporales</taxon>
        <taxon>Gigasporaceae</taxon>
        <taxon>Gigaspora</taxon>
    </lineage>
</organism>
<dbReference type="Gene3D" id="3.30.43.10">
    <property type="entry name" value="Uridine Diphospho-n-acetylenolpyruvylglucosamine Reductase, domain 2"/>
    <property type="match status" value="1"/>
</dbReference>
<keyword evidence="2 4" id="KW-0732">Signal</keyword>
<dbReference type="InterPro" id="IPR016167">
    <property type="entry name" value="FAD-bd_PCMH_sub1"/>
</dbReference>
<dbReference type="GO" id="GO:0016491">
    <property type="term" value="F:oxidoreductase activity"/>
    <property type="evidence" value="ECO:0007669"/>
    <property type="project" value="InterPro"/>
</dbReference>
<dbReference type="PANTHER" id="PTHR32448">
    <property type="entry name" value="OS08G0158400 PROTEIN"/>
    <property type="match status" value="1"/>
</dbReference>
<dbReference type="Pfam" id="PF01565">
    <property type="entry name" value="FAD_binding_4"/>
    <property type="match status" value="1"/>
</dbReference>
<evidence type="ECO:0000259" key="5">
    <source>
        <dbReference type="PROSITE" id="PS51387"/>
    </source>
</evidence>
<dbReference type="InterPro" id="IPR016169">
    <property type="entry name" value="FAD-bd_PCMH_sub2"/>
</dbReference>
<accession>A0A8H4A0W8</accession>
<evidence type="ECO:0000256" key="2">
    <source>
        <dbReference type="ARBA" id="ARBA00022729"/>
    </source>
</evidence>
<dbReference type="InterPro" id="IPR006094">
    <property type="entry name" value="Oxid_FAD_bind_N"/>
</dbReference>
<keyword evidence="3" id="KW-0325">Glycoprotein</keyword>
<proteinExistence type="inferred from homology"/>
<dbReference type="AlphaFoldDB" id="A0A8H4A0W8"/>
<dbReference type="InterPro" id="IPR012951">
    <property type="entry name" value="BBE"/>
</dbReference>
<feature type="chain" id="PRO_5034136246" evidence="4">
    <location>
        <begin position="18"/>
        <end position="494"/>
    </location>
</feature>
<dbReference type="Proteomes" id="UP000439903">
    <property type="component" value="Unassembled WGS sequence"/>
</dbReference>
<evidence type="ECO:0000313" key="7">
    <source>
        <dbReference type="Proteomes" id="UP000439903"/>
    </source>
</evidence>
<dbReference type="SUPFAM" id="SSF56176">
    <property type="entry name" value="FAD-binding/transporter-associated domain-like"/>
    <property type="match status" value="1"/>
</dbReference>
<evidence type="ECO:0000313" key="6">
    <source>
        <dbReference type="EMBL" id="KAF0376688.1"/>
    </source>
</evidence>
<dbReference type="Gene3D" id="3.30.465.10">
    <property type="match status" value="1"/>
</dbReference>
<comment type="similarity">
    <text evidence="1">Belongs to the oxygen-dependent FAD-linked oxidoreductase family.</text>
</comment>
<protein>
    <submittedName>
        <fullName evidence="6">FAD-binding domain-containing protein</fullName>
    </submittedName>
</protein>
<feature type="domain" description="FAD-binding PCMH-type" evidence="5">
    <location>
        <begin position="67"/>
        <end position="239"/>
    </location>
</feature>
<evidence type="ECO:0000256" key="1">
    <source>
        <dbReference type="ARBA" id="ARBA00005466"/>
    </source>
</evidence>